<accession>A0A8X6J3U7</accession>
<evidence type="ECO:0000313" key="1">
    <source>
        <dbReference type="EMBL" id="GFR08813.1"/>
    </source>
</evidence>
<gene>
    <name evidence="1" type="ORF">TNCT_268401</name>
</gene>
<dbReference type="AlphaFoldDB" id="A0A8X6J3U7"/>
<evidence type="ECO:0000313" key="2">
    <source>
        <dbReference type="Proteomes" id="UP000887116"/>
    </source>
</evidence>
<dbReference type="Proteomes" id="UP000887116">
    <property type="component" value="Unassembled WGS sequence"/>
</dbReference>
<proteinExistence type="predicted"/>
<protein>
    <submittedName>
        <fullName evidence="1">Uncharacterized protein</fullName>
    </submittedName>
</protein>
<sequence length="113" mass="12766">MLQPNKSPGPDSITNEIIKQLHLTFPSVLHKLFNVSEYWHFSTCSKTCPGDSHPQNKYLRNATNCSINEVLLVNQSLIWNWNKQSLMGQLDLGYEKDVGECTSVVAFGISIVR</sequence>
<dbReference type="OrthoDB" id="411871at2759"/>
<dbReference type="EMBL" id="BMAO01036203">
    <property type="protein sequence ID" value="GFR08813.1"/>
    <property type="molecule type" value="Genomic_DNA"/>
</dbReference>
<organism evidence="1 2">
    <name type="scientific">Trichonephila clavata</name>
    <name type="common">Joro spider</name>
    <name type="synonym">Nephila clavata</name>
    <dbReference type="NCBI Taxonomy" id="2740835"/>
    <lineage>
        <taxon>Eukaryota</taxon>
        <taxon>Metazoa</taxon>
        <taxon>Ecdysozoa</taxon>
        <taxon>Arthropoda</taxon>
        <taxon>Chelicerata</taxon>
        <taxon>Arachnida</taxon>
        <taxon>Araneae</taxon>
        <taxon>Araneomorphae</taxon>
        <taxon>Entelegynae</taxon>
        <taxon>Araneoidea</taxon>
        <taxon>Nephilidae</taxon>
        <taxon>Trichonephila</taxon>
    </lineage>
</organism>
<reference evidence="1" key="1">
    <citation type="submission" date="2020-07" db="EMBL/GenBank/DDBJ databases">
        <title>Multicomponent nature underlies the extraordinary mechanical properties of spider dragline silk.</title>
        <authorList>
            <person name="Kono N."/>
            <person name="Nakamura H."/>
            <person name="Mori M."/>
            <person name="Yoshida Y."/>
            <person name="Ohtoshi R."/>
            <person name="Malay A.D."/>
            <person name="Moran D.A.P."/>
            <person name="Tomita M."/>
            <person name="Numata K."/>
            <person name="Arakawa K."/>
        </authorList>
    </citation>
    <scope>NUCLEOTIDE SEQUENCE</scope>
</reference>
<keyword evidence="2" id="KW-1185">Reference proteome</keyword>
<name>A0A8X6J3U7_TRICU</name>
<comment type="caution">
    <text evidence="1">The sequence shown here is derived from an EMBL/GenBank/DDBJ whole genome shotgun (WGS) entry which is preliminary data.</text>
</comment>